<dbReference type="KEGG" id="cps:CPS_0495"/>
<accession>Q489L1</accession>
<evidence type="ECO:0008006" key="4">
    <source>
        <dbReference type="Google" id="ProtNLM"/>
    </source>
</evidence>
<name>Q489L1_COLP3</name>
<dbReference type="HOGENOM" id="CLU_1101422_0_0_6"/>
<evidence type="ECO:0000256" key="1">
    <source>
        <dbReference type="SAM" id="MobiDB-lite"/>
    </source>
</evidence>
<protein>
    <recommendedName>
        <fullName evidence="4">Plasmid replication protein RepL domain-containing protein</fullName>
    </recommendedName>
</protein>
<gene>
    <name evidence="2" type="ordered locus">CPS_0495</name>
</gene>
<feature type="region of interest" description="Disordered" evidence="1">
    <location>
        <begin position="233"/>
        <end position="252"/>
    </location>
</feature>
<dbReference type="EMBL" id="CP000083">
    <property type="protein sequence ID" value="AAZ27680.1"/>
    <property type="molecule type" value="Genomic_DNA"/>
</dbReference>
<reference evidence="2" key="1">
    <citation type="journal article" date="2005" name="Proc. Natl. Acad. Sci. U.S.A.">
        <title>The psychrophilic lifestyle as revealed by the genome sequence of Colwellia psychrerythraea 34H through genomic and proteomic analyses.</title>
        <authorList>
            <person name="Methe B.A."/>
            <person name="Nelson K.E."/>
            <person name="Deming J.W."/>
            <person name="Momen B."/>
            <person name="Melamud E."/>
            <person name="Zhang X."/>
            <person name="Moult J."/>
            <person name="Madupu R."/>
            <person name="Nelson W.C."/>
            <person name="Dodson R.J."/>
            <person name="Brinkac L.M."/>
            <person name="Daugherty S.C."/>
            <person name="Durkin A.S."/>
            <person name="DeBoy R.T."/>
            <person name="Kolonay J.F."/>
            <person name="Sullivan S.A."/>
            <person name="Zhou L."/>
            <person name="Davidsen T.M."/>
            <person name="Wu M."/>
            <person name="Huston A.L."/>
            <person name="Lewis M."/>
            <person name="Weaver B."/>
            <person name="Weidman J.F."/>
            <person name="Khouri H."/>
            <person name="Utterback T.R."/>
            <person name="Feldblyum T.V."/>
            <person name="Fraser C.M."/>
        </authorList>
    </citation>
    <scope>NUCLEOTIDE SEQUENCE [LARGE SCALE GENOMIC DNA]</scope>
    <source>
        <strain evidence="2">34H</strain>
    </source>
</reference>
<feature type="compositionally biased region" description="Polar residues" evidence="1">
    <location>
        <begin position="235"/>
        <end position="246"/>
    </location>
</feature>
<sequence>MKKLFGRKQDELGTNNKKKFHLERTNTHTIRDKEGNTIHYEEDVIFKTVKNTQPHYFQTYTQHLDGLNTLTKQENNIIRRLADLADFESSIINLNSSIKKQIIKTLEIELKTFDNILLILKKKQVLFHLDKSVFVLNPFYFGKGAWTDQLELRKAIKITKTNDQPYKFDYSNLVIAYKDTPKKTDKVSCVKTDVPISKEQNDNHSSKKINLTFLERLKFVFFSSKKYPKLETPLDNKQVNESSPPDNDSKLH</sequence>
<organism evidence="2 3">
    <name type="scientific">Colwellia psychrerythraea (strain 34H / ATCC BAA-681)</name>
    <name type="common">Vibrio psychroerythus</name>
    <dbReference type="NCBI Taxonomy" id="167879"/>
    <lineage>
        <taxon>Bacteria</taxon>
        <taxon>Pseudomonadati</taxon>
        <taxon>Pseudomonadota</taxon>
        <taxon>Gammaproteobacteria</taxon>
        <taxon>Alteromonadales</taxon>
        <taxon>Colwelliaceae</taxon>
        <taxon>Colwellia</taxon>
    </lineage>
</organism>
<dbReference type="AlphaFoldDB" id="Q489L1"/>
<dbReference type="RefSeq" id="WP_011041356.1">
    <property type="nucleotide sequence ID" value="NC_003910.7"/>
</dbReference>
<proteinExistence type="predicted"/>
<evidence type="ECO:0000313" key="2">
    <source>
        <dbReference type="EMBL" id="AAZ27680.1"/>
    </source>
</evidence>
<dbReference type="Proteomes" id="UP000000547">
    <property type="component" value="Chromosome"/>
</dbReference>
<evidence type="ECO:0000313" key="3">
    <source>
        <dbReference type="Proteomes" id="UP000000547"/>
    </source>
</evidence>